<dbReference type="Proteomes" id="UP000327013">
    <property type="component" value="Unassembled WGS sequence"/>
</dbReference>
<evidence type="ECO:0000256" key="7">
    <source>
        <dbReference type="ARBA" id="ARBA00022490"/>
    </source>
</evidence>
<evidence type="ECO:0000256" key="2">
    <source>
        <dbReference type="ARBA" id="ARBA00004186"/>
    </source>
</evidence>
<organism evidence="18 19">
    <name type="scientific">Carpinus fangiana</name>
    <dbReference type="NCBI Taxonomy" id="176857"/>
    <lineage>
        <taxon>Eukaryota</taxon>
        <taxon>Viridiplantae</taxon>
        <taxon>Streptophyta</taxon>
        <taxon>Embryophyta</taxon>
        <taxon>Tracheophyta</taxon>
        <taxon>Spermatophyta</taxon>
        <taxon>Magnoliopsida</taxon>
        <taxon>eudicotyledons</taxon>
        <taxon>Gunneridae</taxon>
        <taxon>Pentapetalae</taxon>
        <taxon>rosids</taxon>
        <taxon>fabids</taxon>
        <taxon>Fagales</taxon>
        <taxon>Betulaceae</taxon>
        <taxon>Carpinus</taxon>
    </lineage>
</organism>
<evidence type="ECO:0000256" key="14">
    <source>
        <dbReference type="ARBA" id="ARBA00023306"/>
    </source>
</evidence>
<keyword evidence="12" id="KW-0206">Cytoskeleton</keyword>
<evidence type="ECO:0000256" key="17">
    <source>
        <dbReference type="SAM" id="MobiDB-lite"/>
    </source>
</evidence>
<dbReference type="PANTHER" id="PTHR28036">
    <property type="entry name" value="DASH COMPLEX SUBUNIT DAD2"/>
    <property type="match status" value="1"/>
</dbReference>
<evidence type="ECO:0000256" key="13">
    <source>
        <dbReference type="ARBA" id="ARBA00023242"/>
    </source>
</evidence>
<keyword evidence="19" id="KW-1185">Reference proteome</keyword>
<dbReference type="GO" id="GO:0008608">
    <property type="term" value="P:attachment of spindle microtubules to kinetochore"/>
    <property type="evidence" value="ECO:0007669"/>
    <property type="project" value="TreeGrafter"/>
</dbReference>
<dbReference type="EMBL" id="VIBQ01000084">
    <property type="protein sequence ID" value="KAB8670372.1"/>
    <property type="molecule type" value="Genomic_DNA"/>
</dbReference>
<keyword evidence="11" id="KW-0995">Kinetochore</keyword>
<evidence type="ECO:0000256" key="8">
    <source>
        <dbReference type="ARBA" id="ARBA00022618"/>
    </source>
</evidence>
<evidence type="ECO:0000256" key="15">
    <source>
        <dbReference type="ARBA" id="ARBA00023328"/>
    </source>
</evidence>
<dbReference type="GO" id="GO:0000278">
    <property type="term" value="P:mitotic cell cycle"/>
    <property type="evidence" value="ECO:0007669"/>
    <property type="project" value="InterPro"/>
</dbReference>
<evidence type="ECO:0000256" key="11">
    <source>
        <dbReference type="ARBA" id="ARBA00022838"/>
    </source>
</evidence>
<proteinExistence type="inferred from homology"/>
<dbReference type="PANTHER" id="PTHR28036:SF1">
    <property type="entry name" value="DASH COMPLEX SUBUNIT DAD2"/>
    <property type="match status" value="1"/>
</dbReference>
<keyword evidence="13" id="KW-0539">Nucleus</keyword>
<dbReference type="GO" id="GO:0051301">
    <property type="term" value="P:cell division"/>
    <property type="evidence" value="ECO:0007669"/>
    <property type="project" value="UniProtKB-KW"/>
</dbReference>
<keyword evidence="14" id="KW-0131">Cell cycle</keyword>
<feature type="compositionally biased region" description="Polar residues" evidence="17">
    <location>
        <begin position="231"/>
        <end position="252"/>
    </location>
</feature>
<evidence type="ECO:0000256" key="5">
    <source>
        <dbReference type="ARBA" id="ARBA00020260"/>
    </source>
</evidence>
<dbReference type="GO" id="GO:1990023">
    <property type="term" value="C:mitotic spindle midzone"/>
    <property type="evidence" value="ECO:0007669"/>
    <property type="project" value="TreeGrafter"/>
</dbReference>
<reference evidence="18 19" key="1">
    <citation type="submission" date="2019-06" db="EMBL/GenBank/DDBJ databases">
        <title>A chromosomal-level reference genome of Carpinus fangiana (Coryloideae, Betulaceae).</title>
        <authorList>
            <person name="Yang X."/>
            <person name="Wang Z."/>
            <person name="Zhang L."/>
            <person name="Hao G."/>
            <person name="Liu J."/>
            <person name="Yang Y."/>
        </authorList>
    </citation>
    <scope>NUCLEOTIDE SEQUENCE [LARGE SCALE GENOMIC DNA]</scope>
    <source>
        <strain evidence="18">Cfa_2016G</strain>
        <tissue evidence="18">Leaf</tissue>
    </source>
</reference>
<feature type="region of interest" description="Disordered" evidence="17">
    <location>
        <begin position="17"/>
        <end position="43"/>
    </location>
</feature>
<evidence type="ECO:0000256" key="10">
    <source>
        <dbReference type="ARBA" id="ARBA00022776"/>
    </source>
</evidence>
<keyword evidence="8" id="KW-0132">Cell division</keyword>
<dbReference type="GO" id="GO:0042729">
    <property type="term" value="C:DASH complex"/>
    <property type="evidence" value="ECO:0007669"/>
    <property type="project" value="InterPro"/>
</dbReference>
<keyword evidence="9" id="KW-0493">Microtubule</keyword>
<comment type="subcellular location">
    <subcellularLocation>
        <location evidence="3">Chromosome</location>
        <location evidence="3">Centromere</location>
        <location evidence="3">Kinetochore</location>
    </subcellularLocation>
    <subcellularLocation>
        <location evidence="2">Cytoplasm</location>
        <location evidence="2">Cytoskeleton</location>
        <location evidence="2">Spindle</location>
    </subcellularLocation>
    <subcellularLocation>
        <location evidence="1">Nucleus</location>
    </subcellularLocation>
</comment>
<keyword evidence="7" id="KW-0963">Cytoplasm</keyword>
<evidence type="ECO:0000313" key="18">
    <source>
        <dbReference type="EMBL" id="KAB8670372.1"/>
    </source>
</evidence>
<dbReference type="GO" id="GO:0005874">
    <property type="term" value="C:microtubule"/>
    <property type="evidence" value="ECO:0007669"/>
    <property type="project" value="UniProtKB-KW"/>
</dbReference>
<dbReference type="AlphaFoldDB" id="A0A5N6L3K9"/>
<gene>
    <name evidence="18" type="ORF">FH972_026285</name>
</gene>
<sequence length="252" mass="27806">MSRPTLPAHFRASSLAANPSASTYQPGHSAHPSLGGSGAYGSSSQQQASPALLARIAEKKTELANLRELRDSSAQLATHMASLEAKLATLSDGTAAVACVLGNWGSVLQAISLASCTWHLRRLVLLLLLIDMCVQPRFHSQRRSTTKTRRKTMNCQMEESLCPRHLFAYLFSRPTRLHVLLPPPLPPKIRLTERCWLTNMAQLIDDLETNAVPRGFIQEDFAHPHDIYNHLQPQSSNAQGTQPTLQNLPEPH</sequence>
<evidence type="ECO:0000256" key="3">
    <source>
        <dbReference type="ARBA" id="ARBA00004629"/>
    </source>
</evidence>
<protein>
    <recommendedName>
        <fullName evidence="5">DASH complex subunit DAD2</fullName>
    </recommendedName>
    <alternativeName>
        <fullName evidence="16">Outer kinetochore protein DAD2</fullName>
    </alternativeName>
</protein>
<keyword evidence="10" id="KW-0498">Mitosis</keyword>
<evidence type="ECO:0000256" key="12">
    <source>
        <dbReference type="ARBA" id="ARBA00023212"/>
    </source>
</evidence>
<name>A0A5N6L3K9_9ROSI</name>
<keyword evidence="15" id="KW-0137">Centromere</keyword>
<evidence type="ECO:0000313" key="19">
    <source>
        <dbReference type="Proteomes" id="UP000327013"/>
    </source>
</evidence>
<evidence type="ECO:0000256" key="6">
    <source>
        <dbReference type="ARBA" id="ARBA00022454"/>
    </source>
</evidence>
<comment type="caution">
    <text evidence="18">The sequence shown here is derived from an EMBL/GenBank/DDBJ whole genome shotgun (WGS) entry which is preliminary data.</text>
</comment>
<dbReference type="OrthoDB" id="3230169at2759"/>
<accession>A0A5N6L3K9</accession>
<dbReference type="InterPro" id="IPR013963">
    <property type="entry name" value="DASH_Dad2"/>
</dbReference>
<keyword evidence="6" id="KW-0158">Chromosome</keyword>
<evidence type="ECO:0000256" key="9">
    <source>
        <dbReference type="ARBA" id="ARBA00022701"/>
    </source>
</evidence>
<dbReference type="Pfam" id="PF08654">
    <property type="entry name" value="DASH_Dad2"/>
    <property type="match status" value="1"/>
</dbReference>
<comment type="similarity">
    <text evidence="4">Belongs to the DASH complex DAD2 family.</text>
</comment>
<evidence type="ECO:0000256" key="4">
    <source>
        <dbReference type="ARBA" id="ARBA00005501"/>
    </source>
</evidence>
<evidence type="ECO:0000256" key="16">
    <source>
        <dbReference type="ARBA" id="ARBA00030568"/>
    </source>
</evidence>
<evidence type="ECO:0000256" key="1">
    <source>
        <dbReference type="ARBA" id="ARBA00004123"/>
    </source>
</evidence>
<feature type="region of interest" description="Disordered" evidence="17">
    <location>
        <begin position="228"/>
        <end position="252"/>
    </location>
</feature>
<feature type="compositionally biased region" description="Polar residues" evidence="17">
    <location>
        <begin position="17"/>
        <end position="26"/>
    </location>
</feature>